<feature type="region of interest" description="Disordered" evidence="5">
    <location>
        <begin position="1"/>
        <end position="87"/>
    </location>
</feature>
<keyword evidence="8" id="KW-1185">Reference proteome</keyword>
<keyword evidence="2 4" id="KW-0863">Zinc-finger</keyword>
<feature type="compositionally biased region" description="Basic and acidic residues" evidence="5">
    <location>
        <begin position="51"/>
        <end position="68"/>
    </location>
</feature>
<keyword evidence="1" id="KW-0479">Metal-binding</keyword>
<comment type="caution">
    <text evidence="7">The sequence shown here is derived from an EMBL/GenBank/DDBJ whole genome shotgun (WGS) entry which is preliminary data.</text>
</comment>
<dbReference type="Pfam" id="PF01753">
    <property type="entry name" value="zf-MYND"/>
    <property type="match status" value="1"/>
</dbReference>
<evidence type="ECO:0000259" key="6">
    <source>
        <dbReference type="PROSITE" id="PS50865"/>
    </source>
</evidence>
<proteinExistence type="predicted"/>
<keyword evidence="3" id="KW-0862">Zinc</keyword>
<feature type="compositionally biased region" description="Polar residues" evidence="5">
    <location>
        <begin position="1"/>
        <end position="27"/>
    </location>
</feature>
<dbReference type="OrthoDB" id="45756at2759"/>
<evidence type="ECO:0000313" key="8">
    <source>
        <dbReference type="Proteomes" id="UP001165122"/>
    </source>
</evidence>
<evidence type="ECO:0000256" key="1">
    <source>
        <dbReference type="ARBA" id="ARBA00022723"/>
    </source>
</evidence>
<dbReference type="EMBL" id="BRXW01000140">
    <property type="protein sequence ID" value="GMI09716.1"/>
    <property type="molecule type" value="Genomic_DNA"/>
</dbReference>
<dbReference type="PROSITE" id="PS50865">
    <property type="entry name" value="ZF_MYND_2"/>
    <property type="match status" value="1"/>
</dbReference>
<evidence type="ECO:0000256" key="4">
    <source>
        <dbReference type="PROSITE-ProRule" id="PRU00134"/>
    </source>
</evidence>
<dbReference type="Proteomes" id="UP001165122">
    <property type="component" value="Unassembled WGS sequence"/>
</dbReference>
<gene>
    <name evidence="7" type="ORF">TrLO_g5306</name>
</gene>
<evidence type="ECO:0000313" key="7">
    <source>
        <dbReference type="EMBL" id="GMI09716.1"/>
    </source>
</evidence>
<dbReference type="InterPro" id="IPR002893">
    <property type="entry name" value="Znf_MYND"/>
</dbReference>
<dbReference type="PROSITE" id="PS01360">
    <property type="entry name" value="ZF_MYND_1"/>
    <property type="match status" value="1"/>
</dbReference>
<dbReference type="SUPFAM" id="SSF144232">
    <property type="entry name" value="HIT/MYND zinc finger-like"/>
    <property type="match status" value="1"/>
</dbReference>
<sequence>MSDARNSSNNTRHASRSSGATHMSSQQKGAGAGNKAGTSEEEQADAFMQEIAKRERLAAQVEQKKLEGAGDTGTGKKKKGKSSKNKKIVLKASAEGATSVKPDGTTASKLAVTSVNKCNVCGNAATSKCKCLIIHYCSRNCQVADWKVHKKMCIANPKNLARINALKEGKGVCETAGKVVPSLEELEKLGEEVSKITVKEE</sequence>
<reference evidence="8" key="1">
    <citation type="journal article" date="2023" name="Commun. Biol.">
        <title>Genome analysis of Parmales, the sister group of diatoms, reveals the evolutionary specialization of diatoms from phago-mixotrophs to photoautotrophs.</title>
        <authorList>
            <person name="Ban H."/>
            <person name="Sato S."/>
            <person name="Yoshikawa S."/>
            <person name="Yamada K."/>
            <person name="Nakamura Y."/>
            <person name="Ichinomiya M."/>
            <person name="Sato N."/>
            <person name="Blanc-Mathieu R."/>
            <person name="Endo H."/>
            <person name="Kuwata A."/>
            <person name="Ogata H."/>
        </authorList>
    </citation>
    <scope>NUCLEOTIDE SEQUENCE [LARGE SCALE GENOMIC DNA]</scope>
    <source>
        <strain evidence="8">NIES 3700</strain>
    </source>
</reference>
<accession>A0A9W7FCN6</accession>
<organism evidence="7 8">
    <name type="scientific">Triparma laevis f. longispina</name>
    <dbReference type="NCBI Taxonomy" id="1714387"/>
    <lineage>
        <taxon>Eukaryota</taxon>
        <taxon>Sar</taxon>
        <taxon>Stramenopiles</taxon>
        <taxon>Ochrophyta</taxon>
        <taxon>Bolidophyceae</taxon>
        <taxon>Parmales</taxon>
        <taxon>Triparmaceae</taxon>
        <taxon>Triparma</taxon>
    </lineage>
</organism>
<dbReference type="GO" id="GO:0008270">
    <property type="term" value="F:zinc ion binding"/>
    <property type="evidence" value="ECO:0007669"/>
    <property type="project" value="UniProtKB-KW"/>
</dbReference>
<name>A0A9W7FCN6_9STRA</name>
<protein>
    <recommendedName>
        <fullName evidence="6">MYND-type domain-containing protein</fullName>
    </recommendedName>
</protein>
<feature type="compositionally biased region" description="Basic residues" evidence="5">
    <location>
        <begin position="75"/>
        <end position="87"/>
    </location>
</feature>
<feature type="domain" description="MYND-type" evidence="6">
    <location>
        <begin position="118"/>
        <end position="153"/>
    </location>
</feature>
<evidence type="ECO:0000256" key="2">
    <source>
        <dbReference type="ARBA" id="ARBA00022771"/>
    </source>
</evidence>
<evidence type="ECO:0000256" key="5">
    <source>
        <dbReference type="SAM" id="MobiDB-lite"/>
    </source>
</evidence>
<evidence type="ECO:0000256" key="3">
    <source>
        <dbReference type="ARBA" id="ARBA00022833"/>
    </source>
</evidence>
<dbReference type="AlphaFoldDB" id="A0A9W7FCN6"/>
<dbReference type="Gene3D" id="6.10.140.2220">
    <property type="match status" value="1"/>
</dbReference>